<protein>
    <recommendedName>
        <fullName evidence="2">Nucleotide-diphospho-sugar transferase domain-containing protein</fullName>
    </recommendedName>
</protein>
<proteinExistence type="predicted"/>
<organism evidence="1">
    <name type="scientific">viral metagenome</name>
    <dbReference type="NCBI Taxonomy" id="1070528"/>
    <lineage>
        <taxon>unclassified sequences</taxon>
        <taxon>metagenomes</taxon>
        <taxon>organismal metagenomes</taxon>
    </lineage>
</organism>
<dbReference type="AlphaFoldDB" id="A0A6C0HFG6"/>
<name>A0A6C0HFG6_9ZZZZ</name>
<accession>A0A6C0HFG6</accession>
<dbReference type="EMBL" id="MN739948">
    <property type="protein sequence ID" value="QHT79348.1"/>
    <property type="molecule type" value="Genomic_DNA"/>
</dbReference>
<reference evidence="1" key="1">
    <citation type="journal article" date="2020" name="Nature">
        <title>Giant virus diversity and host interactions through global metagenomics.</title>
        <authorList>
            <person name="Schulz F."/>
            <person name="Roux S."/>
            <person name="Paez-Espino D."/>
            <person name="Jungbluth S."/>
            <person name="Walsh D.A."/>
            <person name="Denef V.J."/>
            <person name="McMahon K.D."/>
            <person name="Konstantinidis K.T."/>
            <person name="Eloe-Fadrosh E.A."/>
            <person name="Kyrpides N.C."/>
            <person name="Woyke T."/>
        </authorList>
    </citation>
    <scope>NUCLEOTIDE SEQUENCE</scope>
    <source>
        <strain evidence="1">GVMAG-M-3300023179-99</strain>
    </source>
</reference>
<evidence type="ECO:0000313" key="1">
    <source>
        <dbReference type="EMBL" id="QHT79348.1"/>
    </source>
</evidence>
<sequence>MSYLEAVLLLTTSHEINNGKFFKFCDQFLTMKKNNLRLHIFINNSNHDQEEILDYISKLLIFKSVSIHNLNIPPEVDVYIRDENYFAQVPPLGLTSGPNRLFLDAITYCFDKFNTVLVLETDCILKQNCFEVSKSYIETISDFLISGSRYIGSSMANNFYSPFNIHLNGVAFYNTRSHEFRNLVEKMEPFIMKKVKDNPRRAVSYDYAFTLCALEEYDFKVARRLLSKFINTTFILNCSLPADSEITFEEINTLYPKHVIFHTKRNY</sequence>
<evidence type="ECO:0008006" key="2">
    <source>
        <dbReference type="Google" id="ProtNLM"/>
    </source>
</evidence>